<evidence type="ECO:0000256" key="1">
    <source>
        <dbReference type="SAM" id="MobiDB-lite"/>
    </source>
</evidence>
<dbReference type="Proteomes" id="UP000613580">
    <property type="component" value="Unassembled WGS sequence"/>
</dbReference>
<feature type="compositionally biased region" description="Polar residues" evidence="1">
    <location>
        <begin position="794"/>
        <end position="810"/>
    </location>
</feature>
<feature type="domain" description="Fungal-type protein kinase" evidence="2">
    <location>
        <begin position="348"/>
        <end position="636"/>
    </location>
</feature>
<dbReference type="AlphaFoldDB" id="A0A8H6VWI8"/>
<keyword evidence="4" id="KW-1185">Reference proteome</keyword>
<sequence>MRQLFVSTTVPRPGCVLNKAQTSHTHSSTTLRRSRLKPRRLAASTSTAIAVGTAANGGTHSTPRDYGKVGSAQLAVSNTHEQRRAKDATDIENWSKFLTKALAKEMDALEMCDEVMLPLAPECNLEQIIDTMVAGAQSELQAAQQHYKDCPAEGVDENYMAQHLIDVLTALVKGFPESNRPTFHNTKDVPFESLDEDNYTTKPDISATRPGVTTMPSRWPDNGFTIELKKFLDAAQSRSADAAIASAQIGRNGRNHLMSIERNYSFTGSLFGHCHARIFCFDRTAHVRSQPFNWLDGRYFAHFLYRLYNPPGYDGRMDGDDFSVSAFSDETRKEEVYAEVRKIPVYGAMFPTMESALGNSRSIVAVRGRGEERALVHCITIGERTIYQSDGLFSRATRVYRVVILEDIGDSAAGLTVFALKDSWRESSRRPEADFYDLIADYCSKKGIDMVKEGIAQCHGSVDLSKDDLVPEGCRFAQRSRLLKGGPDERRVRHHTRTLITPVGRRLREFKRTKDVAVAFRDAIYHHQIAYEAGVLHRDVSEGNVMFIEAIPADEPQRGFLLDYDYAEFTSAGVATFKETFQDRVDIGVPDLEKSLKNITGTQPFIAIEILRKKGLVQHACHHDLESFNWLLVWIMLRHMTHKHIAGDLACHKLFDGQDEDQMVQQKDSWLNQTTPFDPTHPFSVLADNFRILVRNQNPVIIQQPTRVIRLASRSMAPPPSAAVPELVNHAMALELFDFCLTSSEYVWPDYEPANPFTAPTLRTQSQYGGAKSEAPGSAGSAAARSKPQRSRTKGSQSKRSQGLQPTRRSQPMRESKGAGSASASSTGKRKAREADDEDSEGDDYDDEKDPDYRGPPRRKKSRSRHGGSSSRRA</sequence>
<evidence type="ECO:0000259" key="2">
    <source>
        <dbReference type="Pfam" id="PF17667"/>
    </source>
</evidence>
<dbReference type="Gene3D" id="1.10.510.10">
    <property type="entry name" value="Transferase(Phosphotransferase) domain 1"/>
    <property type="match status" value="1"/>
</dbReference>
<dbReference type="SUPFAM" id="SSF56112">
    <property type="entry name" value="Protein kinase-like (PK-like)"/>
    <property type="match status" value="1"/>
</dbReference>
<name>A0A8H6VWI8_MYCCL</name>
<protein>
    <recommendedName>
        <fullName evidence="2">Fungal-type protein kinase domain-containing protein</fullName>
    </recommendedName>
</protein>
<gene>
    <name evidence="3" type="ORF">HMN09_01070600</name>
</gene>
<accession>A0A8H6VWI8</accession>
<dbReference type="Pfam" id="PF17667">
    <property type="entry name" value="Pkinase_fungal"/>
    <property type="match status" value="1"/>
</dbReference>
<feature type="region of interest" description="Disordered" evidence="1">
    <location>
        <begin position="20"/>
        <end position="39"/>
    </location>
</feature>
<feature type="compositionally biased region" description="Low complexity" evidence="1">
    <location>
        <begin position="818"/>
        <end position="827"/>
    </location>
</feature>
<evidence type="ECO:0000313" key="4">
    <source>
        <dbReference type="Proteomes" id="UP000613580"/>
    </source>
</evidence>
<feature type="compositionally biased region" description="Low complexity" evidence="1">
    <location>
        <begin position="22"/>
        <end position="31"/>
    </location>
</feature>
<dbReference type="InterPro" id="IPR040976">
    <property type="entry name" value="Pkinase_fungal"/>
</dbReference>
<feature type="compositionally biased region" description="Low complexity" evidence="1">
    <location>
        <begin position="769"/>
        <end position="786"/>
    </location>
</feature>
<feature type="compositionally biased region" description="Basic residues" evidence="1">
    <location>
        <begin position="856"/>
        <end position="874"/>
    </location>
</feature>
<dbReference type="PANTHER" id="PTHR38248">
    <property type="entry name" value="FUNK1 6"/>
    <property type="match status" value="1"/>
</dbReference>
<dbReference type="InterPro" id="IPR011009">
    <property type="entry name" value="Kinase-like_dom_sf"/>
</dbReference>
<reference evidence="3" key="1">
    <citation type="submission" date="2020-05" db="EMBL/GenBank/DDBJ databases">
        <title>Mycena genomes resolve the evolution of fungal bioluminescence.</title>
        <authorList>
            <person name="Tsai I.J."/>
        </authorList>
    </citation>
    <scope>NUCLEOTIDE SEQUENCE</scope>
    <source>
        <strain evidence="3">110903Hualien_Pintung</strain>
    </source>
</reference>
<dbReference type="EMBL" id="JACAZE010000016">
    <property type="protein sequence ID" value="KAF7296624.1"/>
    <property type="molecule type" value="Genomic_DNA"/>
</dbReference>
<feature type="region of interest" description="Disordered" evidence="1">
    <location>
        <begin position="758"/>
        <end position="874"/>
    </location>
</feature>
<feature type="region of interest" description="Disordered" evidence="1">
    <location>
        <begin position="195"/>
        <end position="216"/>
    </location>
</feature>
<evidence type="ECO:0000313" key="3">
    <source>
        <dbReference type="EMBL" id="KAF7296624.1"/>
    </source>
</evidence>
<proteinExistence type="predicted"/>
<dbReference type="PANTHER" id="PTHR38248:SF2">
    <property type="entry name" value="FUNK1 11"/>
    <property type="match status" value="1"/>
</dbReference>
<dbReference type="OrthoDB" id="3271139at2759"/>
<feature type="compositionally biased region" description="Acidic residues" evidence="1">
    <location>
        <begin position="835"/>
        <end position="850"/>
    </location>
</feature>
<comment type="caution">
    <text evidence="3">The sequence shown here is derived from an EMBL/GenBank/DDBJ whole genome shotgun (WGS) entry which is preliminary data.</text>
</comment>
<organism evidence="3 4">
    <name type="scientific">Mycena chlorophos</name>
    <name type="common">Agaric fungus</name>
    <name type="synonym">Agaricus chlorophos</name>
    <dbReference type="NCBI Taxonomy" id="658473"/>
    <lineage>
        <taxon>Eukaryota</taxon>
        <taxon>Fungi</taxon>
        <taxon>Dikarya</taxon>
        <taxon>Basidiomycota</taxon>
        <taxon>Agaricomycotina</taxon>
        <taxon>Agaricomycetes</taxon>
        <taxon>Agaricomycetidae</taxon>
        <taxon>Agaricales</taxon>
        <taxon>Marasmiineae</taxon>
        <taxon>Mycenaceae</taxon>
        <taxon>Mycena</taxon>
    </lineage>
</organism>